<organism evidence="1 2">
    <name type="scientific">Hwangdonia lutea</name>
    <dbReference type="NCBI Taxonomy" id="3075823"/>
    <lineage>
        <taxon>Bacteria</taxon>
        <taxon>Pseudomonadati</taxon>
        <taxon>Bacteroidota</taxon>
        <taxon>Flavobacteriia</taxon>
        <taxon>Flavobacteriales</taxon>
        <taxon>Flavobacteriaceae</taxon>
        <taxon>Hwangdonia</taxon>
    </lineage>
</organism>
<keyword evidence="2" id="KW-1185">Reference proteome</keyword>
<dbReference type="RefSeq" id="WP_316984589.1">
    <property type="nucleotide sequence ID" value="NZ_CP136521.1"/>
</dbReference>
<sequence length="184" mass="21439">MKIIFLLILAIYCHSGFSQDCSSINTEINSNYSYTNSIEDLEMPLNEDWNIVLENKNAVLVFMKNDSEQASAGIMKNKNGYYIKSAHDINDRLIDQLIAKMGINLENRMLKNVKLKNIPAKLIIYNHKVYNLDDTHLMSGIMYMIVNDGYTYVFTFNTTRSLRNCYIPLFQNIIKNTYFGPEWY</sequence>
<proteinExistence type="predicted"/>
<protein>
    <submittedName>
        <fullName evidence="1">Uncharacterized protein</fullName>
    </submittedName>
</protein>
<name>A0AA97EPX9_9FLAO</name>
<dbReference type="AlphaFoldDB" id="A0AA97EPX9"/>
<evidence type="ECO:0000313" key="2">
    <source>
        <dbReference type="Proteomes" id="UP001302486"/>
    </source>
</evidence>
<dbReference type="EMBL" id="CP136521">
    <property type="protein sequence ID" value="WOD44931.1"/>
    <property type="molecule type" value="Genomic_DNA"/>
</dbReference>
<reference evidence="2" key="1">
    <citation type="submission" date="2024-06" db="EMBL/GenBank/DDBJ databases">
        <title>Hwangdonia haimaensis gen. nov., sp. nov., a member of the family Flavobacteriaceae isolated from the haima cold seep.</title>
        <authorList>
            <person name="Li J."/>
        </authorList>
    </citation>
    <scope>NUCLEOTIDE SEQUENCE [LARGE SCALE GENOMIC DNA]</scope>
    <source>
        <strain evidence="2">SCSIO 19198</strain>
    </source>
</reference>
<accession>A0AA97EPX9</accession>
<dbReference type="Proteomes" id="UP001302486">
    <property type="component" value="Chromosome"/>
</dbReference>
<evidence type="ECO:0000313" key="1">
    <source>
        <dbReference type="EMBL" id="WOD44931.1"/>
    </source>
</evidence>
<dbReference type="KEGG" id="hws:RNZ46_06585"/>
<gene>
    <name evidence="1" type="ORF">RNZ46_06585</name>
</gene>